<protein>
    <submittedName>
        <fullName evidence="1">Uncharacterized protein</fullName>
    </submittedName>
</protein>
<gene>
    <name evidence="1" type="ORF">SAMN05421866_0050</name>
</gene>
<dbReference type="Proteomes" id="UP000184047">
    <property type="component" value="Unassembled WGS sequence"/>
</dbReference>
<dbReference type="AlphaFoldDB" id="A0A1M5X8C3"/>
<dbReference type="EMBL" id="FQWT01000010">
    <property type="protein sequence ID" value="SHH96049.1"/>
    <property type="molecule type" value="Genomic_DNA"/>
</dbReference>
<reference evidence="2" key="1">
    <citation type="submission" date="2016-11" db="EMBL/GenBank/DDBJ databases">
        <authorList>
            <person name="Varghese N."/>
            <person name="Submissions S."/>
        </authorList>
    </citation>
    <scope>NUCLEOTIDE SEQUENCE [LARGE SCALE GENOMIC DNA]</scope>
    <source>
        <strain evidence="2">DSM 19055</strain>
    </source>
</reference>
<name>A0A1M5X8C3_9FLAO</name>
<accession>A0A1M5X8C3</accession>
<proteinExistence type="predicted"/>
<sequence>MKNMINKIDKLLKEDENLPPKLKAELEKKKKILSNDKAVKK</sequence>
<evidence type="ECO:0000313" key="1">
    <source>
        <dbReference type="EMBL" id="SHH96049.1"/>
    </source>
</evidence>
<keyword evidence="2" id="KW-1185">Reference proteome</keyword>
<dbReference type="RefSeq" id="WP_262484344.1">
    <property type="nucleotide sequence ID" value="NZ_FQWT01000010.1"/>
</dbReference>
<organism evidence="1 2">
    <name type="scientific">Chryseobacterium oranimense</name>
    <dbReference type="NCBI Taxonomy" id="421058"/>
    <lineage>
        <taxon>Bacteria</taxon>
        <taxon>Pseudomonadati</taxon>
        <taxon>Bacteroidota</taxon>
        <taxon>Flavobacteriia</taxon>
        <taxon>Flavobacteriales</taxon>
        <taxon>Weeksellaceae</taxon>
        <taxon>Chryseobacterium group</taxon>
        <taxon>Chryseobacterium</taxon>
    </lineage>
</organism>
<evidence type="ECO:0000313" key="2">
    <source>
        <dbReference type="Proteomes" id="UP000184047"/>
    </source>
</evidence>